<name>A0A1G8E250_9MICO</name>
<dbReference type="AlphaFoldDB" id="A0A1G8E250"/>
<evidence type="ECO:0000313" key="7">
    <source>
        <dbReference type="EMBL" id="SDH63945.1"/>
    </source>
</evidence>
<protein>
    <recommendedName>
        <fullName evidence="6">O-antigen ligase-related domain-containing protein</fullName>
    </recommendedName>
</protein>
<dbReference type="PANTHER" id="PTHR37422:SF13">
    <property type="entry name" value="LIPOPOLYSACCHARIDE BIOSYNTHESIS PROTEIN PA4999-RELATED"/>
    <property type="match status" value="1"/>
</dbReference>
<feature type="transmembrane region" description="Helical" evidence="5">
    <location>
        <begin position="113"/>
        <end position="133"/>
    </location>
</feature>
<feature type="transmembrane region" description="Helical" evidence="5">
    <location>
        <begin position="76"/>
        <end position="93"/>
    </location>
</feature>
<gene>
    <name evidence="7" type="ORF">SAMN04489810_3510</name>
</gene>
<evidence type="ECO:0000259" key="6">
    <source>
        <dbReference type="Pfam" id="PF04932"/>
    </source>
</evidence>
<evidence type="ECO:0000256" key="3">
    <source>
        <dbReference type="ARBA" id="ARBA00022989"/>
    </source>
</evidence>
<feature type="transmembrane region" description="Helical" evidence="5">
    <location>
        <begin position="37"/>
        <end position="70"/>
    </location>
</feature>
<feature type="transmembrane region" description="Helical" evidence="5">
    <location>
        <begin position="428"/>
        <end position="447"/>
    </location>
</feature>
<feature type="transmembrane region" description="Helical" evidence="5">
    <location>
        <begin position="139"/>
        <end position="158"/>
    </location>
</feature>
<sequence>MADLLTVDSPSPDLGAPAERAETVDRAARRRRLRNDILIALGLAAVVLLAVIFLDPMIAGGVLLIAAAAYVFRGIVFRWSSMLLVLAGVVMFVPIRRYALPIDVGFALEPYRVLISVLLVAIVIGLWSGKLVWKPIVWGWPFAIFLWTMFASLMYNAVSVTESGAITGGFSNMFQLTFFLSVAVIVRQLISSEQQVLTLLTFLVIAGAIVGIFAFFERISHFNVFLQLQNFLPLELLRDDAESVRAGGNRSYASSQHPIALSVLFTMLVPIGIYLMKFGPWPKHPFNRKALYSILLAMMMLGLLSAVSRTGVVVLGAMFLYTLLLRPRLAGILFVIGLPFALITGLVLPKLVETTVLSLFDVQGLIAGQFSSIGMAGQGRLADVEPALAELSQQPWFGSGLATRVVVGENANAQILDNQWLGTAMETGVVGVIGLIALLVYPVYRLIRFSFTSTAPQSRVFLTFAIGASTLGYAVGAYFYDAFSFMQAFLMLTILLGVAAWAMTDGSETWPKSKIPKAEKSPAGVR</sequence>
<feature type="transmembrane region" description="Helical" evidence="5">
    <location>
        <begin position="459"/>
        <end position="479"/>
    </location>
</feature>
<dbReference type="OrthoDB" id="5051797at2"/>
<dbReference type="InterPro" id="IPR051533">
    <property type="entry name" value="WaaL-like"/>
</dbReference>
<feature type="transmembrane region" description="Helical" evidence="5">
    <location>
        <begin position="196"/>
        <end position="216"/>
    </location>
</feature>
<feature type="transmembrane region" description="Helical" evidence="5">
    <location>
        <begin position="485"/>
        <end position="504"/>
    </location>
</feature>
<feature type="transmembrane region" description="Helical" evidence="5">
    <location>
        <begin position="290"/>
        <end position="317"/>
    </location>
</feature>
<keyword evidence="8" id="KW-1185">Reference proteome</keyword>
<feature type="domain" description="O-antigen ligase-related" evidence="6">
    <location>
        <begin position="295"/>
        <end position="435"/>
    </location>
</feature>
<organism evidence="7 8">
    <name type="scientific">Microbacterium pygmaeum</name>
    <dbReference type="NCBI Taxonomy" id="370764"/>
    <lineage>
        <taxon>Bacteria</taxon>
        <taxon>Bacillati</taxon>
        <taxon>Actinomycetota</taxon>
        <taxon>Actinomycetes</taxon>
        <taxon>Micrococcales</taxon>
        <taxon>Microbacteriaceae</taxon>
        <taxon>Microbacterium</taxon>
    </lineage>
</organism>
<accession>A0A1G8E250</accession>
<dbReference type="PANTHER" id="PTHR37422">
    <property type="entry name" value="TEICHURONIC ACID BIOSYNTHESIS PROTEIN TUAE"/>
    <property type="match status" value="1"/>
</dbReference>
<dbReference type="STRING" id="370764.SAMN04489810_3510"/>
<keyword evidence="3 5" id="KW-1133">Transmembrane helix</keyword>
<proteinExistence type="predicted"/>
<feature type="transmembrane region" description="Helical" evidence="5">
    <location>
        <begin position="259"/>
        <end position="278"/>
    </location>
</feature>
<dbReference type="GO" id="GO:0016020">
    <property type="term" value="C:membrane"/>
    <property type="evidence" value="ECO:0007669"/>
    <property type="project" value="UniProtKB-SubCell"/>
</dbReference>
<evidence type="ECO:0000256" key="5">
    <source>
        <dbReference type="SAM" id="Phobius"/>
    </source>
</evidence>
<dbReference type="EMBL" id="LT629692">
    <property type="protein sequence ID" value="SDH63945.1"/>
    <property type="molecule type" value="Genomic_DNA"/>
</dbReference>
<evidence type="ECO:0000256" key="4">
    <source>
        <dbReference type="ARBA" id="ARBA00023136"/>
    </source>
</evidence>
<comment type="subcellular location">
    <subcellularLocation>
        <location evidence="1">Membrane</location>
        <topology evidence="1">Multi-pass membrane protein</topology>
    </subcellularLocation>
</comment>
<dbReference type="InterPro" id="IPR007016">
    <property type="entry name" value="O-antigen_ligase-rel_domated"/>
</dbReference>
<dbReference type="RefSeq" id="WP_091492938.1">
    <property type="nucleotide sequence ID" value="NZ_LT629692.1"/>
</dbReference>
<dbReference type="Pfam" id="PF04932">
    <property type="entry name" value="Wzy_C"/>
    <property type="match status" value="1"/>
</dbReference>
<feature type="transmembrane region" description="Helical" evidence="5">
    <location>
        <begin position="170"/>
        <end position="190"/>
    </location>
</feature>
<evidence type="ECO:0000256" key="1">
    <source>
        <dbReference type="ARBA" id="ARBA00004141"/>
    </source>
</evidence>
<dbReference type="Proteomes" id="UP000199009">
    <property type="component" value="Chromosome I"/>
</dbReference>
<feature type="transmembrane region" description="Helical" evidence="5">
    <location>
        <begin position="329"/>
        <end position="348"/>
    </location>
</feature>
<evidence type="ECO:0000313" key="8">
    <source>
        <dbReference type="Proteomes" id="UP000199009"/>
    </source>
</evidence>
<keyword evidence="2 5" id="KW-0812">Transmembrane</keyword>
<evidence type="ECO:0000256" key="2">
    <source>
        <dbReference type="ARBA" id="ARBA00022692"/>
    </source>
</evidence>
<keyword evidence="4 5" id="KW-0472">Membrane</keyword>
<reference evidence="7 8" key="1">
    <citation type="submission" date="2016-10" db="EMBL/GenBank/DDBJ databases">
        <authorList>
            <person name="de Groot N.N."/>
        </authorList>
    </citation>
    <scope>NUCLEOTIDE SEQUENCE [LARGE SCALE GENOMIC DNA]</scope>
    <source>
        <strain evidence="7 8">DSM 23142</strain>
    </source>
</reference>